<evidence type="ECO:0000256" key="1">
    <source>
        <dbReference type="SAM" id="Phobius"/>
    </source>
</evidence>
<proteinExistence type="predicted"/>
<dbReference type="AlphaFoldDB" id="A0A3R9ZXT2"/>
<sequence length="134" mass="15201">MVKYYMSIFLLSGLVISISLFSQSINHLTKDANVKVDHSDLVIPAACLSLNKPGDSSFNSLKTSEFVEQKPIRLIEKEVLAVKKIEPLEKPSQLTHKKIGWITYVKVISFTFTLIGSFGVMILSILFNWQRKNR</sequence>
<organism evidence="2 3">
    <name type="scientific">Vagococcus humatus</name>
    <dbReference type="NCBI Taxonomy" id="1889241"/>
    <lineage>
        <taxon>Bacteria</taxon>
        <taxon>Bacillati</taxon>
        <taxon>Bacillota</taxon>
        <taxon>Bacilli</taxon>
        <taxon>Lactobacillales</taxon>
        <taxon>Enterococcaceae</taxon>
        <taxon>Vagococcus</taxon>
    </lineage>
</organism>
<evidence type="ECO:0000313" key="2">
    <source>
        <dbReference type="EMBL" id="RST90173.1"/>
    </source>
</evidence>
<keyword evidence="1" id="KW-1133">Transmembrane helix</keyword>
<evidence type="ECO:0000313" key="3">
    <source>
        <dbReference type="Proteomes" id="UP000277864"/>
    </source>
</evidence>
<keyword evidence="3" id="KW-1185">Reference proteome</keyword>
<name>A0A3R9ZXT2_9ENTE</name>
<keyword evidence="1" id="KW-0812">Transmembrane</keyword>
<gene>
    <name evidence="2" type="ORF">C7P63_03600</name>
</gene>
<accession>A0A3R9ZXT2</accession>
<dbReference type="RefSeq" id="WP_125942786.1">
    <property type="nucleotide sequence ID" value="NZ_PXZH01000001.1"/>
</dbReference>
<protein>
    <submittedName>
        <fullName evidence="2">Uncharacterized protein</fullName>
    </submittedName>
</protein>
<feature type="transmembrane region" description="Helical" evidence="1">
    <location>
        <begin position="107"/>
        <end position="129"/>
    </location>
</feature>
<comment type="caution">
    <text evidence="2">The sequence shown here is derived from an EMBL/GenBank/DDBJ whole genome shotgun (WGS) entry which is preliminary data.</text>
</comment>
<reference evidence="2 3" key="1">
    <citation type="submission" date="2018-03" db="EMBL/GenBank/DDBJ databases">
        <authorList>
            <person name="Gulvik C.A."/>
        </authorList>
    </citation>
    <scope>NUCLEOTIDE SEQUENCE [LARGE SCALE GENOMIC DNA]</scope>
    <source>
        <strain evidence="2 3">JCM 31581</strain>
    </source>
</reference>
<dbReference type="EMBL" id="PXZH01000001">
    <property type="protein sequence ID" value="RST90173.1"/>
    <property type="molecule type" value="Genomic_DNA"/>
</dbReference>
<dbReference type="Proteomes" id="UP000277864">
    <property type="component" value="Unassembled WGS sequence"/>
</dbReference>
<keyword evidence="1" id="KW-0472">Membrane</keyword>